<feature type="transmembrane region" description="Helical" evidence="8">
    <location>
        <begin position="66"/>
        <end position="90"/>
    </location>
</feature>
<evidence type="ECO:0000256" key="6">
    <source>
        <dbReference type="ARBA" id="ARBA00022989"/>
    </source>
</evidence>
<evidence type="ECO:0000256" key="4">
    <source>
        <dbReference type="ARBA" id="ARBA00022692"/>
    </source>
</evidence>
<reference evidence="9 10" key="1">
    <citation type="journal article" date="2022" name="Nat. Genet.">
        <title>Improved pea reference genome and pan-genome highlight genomic features and evolutionary characteristics.</title>
        <authorList>
            <person name="Yang T."/>
            <person name="Liu R."/>
            <person name="Luo Y."/>
            <person name="Hu S."/>
            <person name="Wang D."/>
            <person name="Wang C."/>
            <person name="Pandey M.K."/>
            <person name="Ge S."/>
            <person name="Xu Q."/>
            <person name="Li N."/>
            <person name="Li G."/>
            <person name="Huang Y."/>
            <person name="Saxena R.K."/>
            <person name="Ji Y."/>
            <person name="Li M."/>
            <person name="Yan X."/>
            <person name="He Y."/>
            <person name="Liu Y."/>
            <person name="Wang X."/>
            <person name="Xiang C."/>
            <person name="Varshney R.K."/>
            <person name="Ding H."/>
            <person name="Gao S."/>
            <person name="Zong X."/>
        </authorList>
    </citation>
    <scope>NUCLEOTIDE SEQUENCE [LARGE SCALE GENOMIC DNA]</scope>
    <source>
        <strain evidence="9 10">cv. Zhongwan 6</strain>
    </source>
</reference>
<feature type="transmembrane region" description="Helical" evidence="8">
    <location>
        <begin position="252"/>
        <end position="271"/>
    </location>
</feature>
<dbReference type="EMBL" id="JAMSHJ010000005">
    <property type="protein sequence ID" value="KAI5403196.1"/>
    <property type="molecule type" value="Genomic_DNA"/>
</dbReference>
<comment type="subcellular location">
    <subcellularLocation>
        <location evidence="1">Endoplasmic reticulum membrane</location>
        <topology evidence="1">Multi-pass membrane protein</topology>
    </subcellularLocation>
</comment>
<dbReference type="GO" id="GO:0005789">
    <property type="term" value="C:endoplasmic reticulum membrane"/>
    <property type="evidence" value="ECO:0007669"/>
    <property type="project" value="UniProtKB-SubCell"/>
</dbReference>
<keyword evidence="5" id="KW-0256">Endoplasmic reticulum</keyword>
<keyword evidence="3" id="KW-0337">GPI-anchor biosynthesis</keyword>
<keyword evidence="10" id="KW-1185">Reference proteome</keyword>
<evidence type="ECO:0000313" key="9">
    <source>
        <dbReference type="EMBL" id="KAI5403196.1"/>
    </source>
</evidence>
<evidence type="ECO:0000256" key="8">
    <source>
        <dbReference type="SAM" id="Phobius"/>
    </source>
</evidence>
<evidence type="ECO:0008006" key="11">
    <source>
        <dbReference type="Google" id="ProtNLM"/>
    </source>
</evidence>
<dbReference type="InterPro" id="IPR009580">
    <property type="entry name" value="GPI_biosynthesis_protein_Pig-F"/>
</dbReference>
<dbReference type="Pfam" id="PF06699">
    <property type="entry name" value="PIG-F"/>
    <property type="match status" value="1"/>
</dbReference>
<keyword evidence="4 8" id="KW-0812">Transmembrane</keyword>
<feature type="transmembrane region" description="Helical" evidence="8">
    <location>
        <begin position="212"/>
        <end position="232"/>
    </location>
</feature>
<evidence type="ECO:0000313" key="10">
    <source>
        <dbReference type="Proteomes" id="UP001058974"/>
    </source>
</evidence>
<keyword evidence="6 8" id="KW-1133">Transmembrane helix</keyword>
<feature type="transmembrane region" description="Helical" evidence="8">
    <location>
        <begin position="33"/>
        <end position="54"/>
    </location>
</feature>
<evidence type="ECO:0000256" key="2">
    <source>
        <dbReference type="ARBA" id="ARBA00004687"/>
    </source>
</evidence>
<evidence type="ECO:0000256" key="7">
    <source>
        <dbReference type="ARBA" id="ARBA00023136"/>
    </source>
</evidence>
<evidence type="ECO:0000256" key="5">
    <source>
        <dbReference type="ARBA" id="ARBA00022824"/>
    </source>
</evidence>
<evidence type="ECO:0000256" key="1">
    <source>
        <dbReference type="ARBA" id="ARBA00004477"/>
    </source>
</evidence>
<comment type="pathway">
    <text evidence="2">Glycolipid biosynthesis; glycosylphosphatidylinositol-anchor biosynthesis.</text>
</comment>
<dbReference type="Proteomes" id="UP001058974">
    <property type="component" value="Chromosome 5"/>
</dbReference>
<dbReference type="GO" id="GO:0006506">
    <property type="term" value="P:GPI anchor biosynthetic process"/>
    <property type="evidence" value="ECO:0007669"/>
    <property type="project" value="UniProtKB-KW"/>
</dbReference>
<dbReference type="Gramene" id="Psat05G0068500-T1">
    <property type="protein sequence ID" value="KAI5403196.1"/>
    <property type="gene ID" value="KIW84_050685"/>
</dbReference>
<accession>A0A9D4WJ71</accession>
<dbReference type="AlphaFoldDB" id="A0A9D4WJ71"/>
<comment type="caution">
    <text evidence="9">The sequence shown here is derived from an EMBL/GenBank/DDBJ whole genome shotgun (WGS) entry which is preliminary data.</text>
</comment>
<evidence type="ECO:0000256" key="3">
    <source>
        <dbReference type="ARBA" id="ARBA00022502"/>
    </source>
</evidence>
<name>A0A9D4WJ71_PEA</name>
<protein>
    <recommendedName>
        <fullName evidence="11">Phosphatidylinositol-glycan biosynthesis class F protein</fullName>
    </recommendedName>
</protein>
<keyword evidence="7 8" id="KW-0472">Membrane</keyword>
<sequence length="282" mass="31489">MDRLKNASEVTPASKADASAVEAAPPISASETFTVNLICGMSLVLSFWISNSLYSIDLVTDPSLTLFLISVLSLYFSAFRFLNFSIFLTLHRLDYRASDRDSSLQSLSTESPTMFVPTSRWERYSRSASRSITKFIRSYCFGGTGYLSVPAQDSNLVSYDVIVHTMEYGFIFMYTHIDARLMLLQTVPASCVLGSSWADWKRIFAHAKPNGSIEYLICLQAHGAVIGGWFGAWPMPLDWERPWQEWPISVSYGTLAGYLVASVASLGFGLAHRSRLKHVKNE</sequence>
<gene>
    <name evidence="9" type="ORF">KIW84_050685</name>
</gene>
<proteinExistence type="predicted"/>
<organism evidence="9 10">
    <name type="scientific">Pisum sativum</name>
    <name type="common">Garden pea</name>
    <name type="synonym">Lathyrus oleraceus</name>
    <dbReference type="NCBI Taxonomy" id="3888"/>
    <lineage>
        <taxon>Eukaryota</taxon>
        <taxon>Viridiplantae</taxon>
        <taxon>Streptophyta</taxon>
        <taxon>Embryophyta</taxon>
        <taxon>Tracheophyta</taxon>
        <taxon>Spermatophyta</taxon>
        <taxon>Magnoliopsida</taxon>
        <taxon>eudicotyledons</taxon>
        <taxon>Gunneridae</taxon>
        <taxon>Pentapetalae</taxon>
        <taxon>rosids</taxon>
        <taxon>fabids</taxon>
        <taxon>Fabales</taxon>
        <taxon>Fabaceae</taxon>
        <taxon>Papilionoideae</taxon>
        <taxon>50 kb inversion clade</taxon>
        <taxon>NPAAA clade</taxon>
        <taxon>Hologalegina</taxon>
        <taxon>IRL clade</taxon>
        <taxon>Fabeae</taxon>
        <taxon>Lathyrus</taxon>
    </lineage>
</organism>